<keyword evidence="2" id="KW-1185">Reference proteome</keyword>
<accession>A0A433YFC1</accession>
<name>A0A433YFC1_9BACL</name>
<gene>
    <name evidence="1" type="ORF">EJP82_01105</name>
</gene>
<protein>
    <submittedName>
        <fullName evidence="1">Uncharacterized protein</fullName>
    </submittedName>
</protein>
<comment type="caution">
    <text evidence="1">The sequence shown here is derived from an EMBL/GenBank/DDBJ whole genome shotgun (WGS) entry which is preliminary data.</text>
</comment>
<dbReference type="EMBL" id="RZNY01000001">
    <property type="protein sequence ID" value="RUT48570.1"/>
    <property type="molecule type" value="Genomic_DNA"/>
</dbReference>
<proteinExistence type="predicted"/>
<dbReference type="AlphaFoldDB" id="A0A433YFC1"/>
<dbReference type="RefSeq" id="WP_127190164.1">
    <property type="nucleotide sequence ID" value="NZ_RZNY01000001.1"/>
</dbReference>
<reference evidence="1 2" key="1">
    <citation type="submission" date="2018-12" db="EMBL/GenBank/DDBJ databases">
        <authorList>
            <person name="Sun L."/>
            <person name="Chen Z."/>
        </authorList>
    </citation>
    <scope>NUCLEOTIDE SEQUENCE [LARGE SCALE GENOMIC DNA]</scope>
    <source>
        <strain evidence="1 2">DSM 15890</strain>
    </source>
</reference>
<dbReference type="Proteomes" id="UP000279446">
    <property type="component" value="Unassembled WGS sequence"/>
</dbReference>
<evidence type="ECO:0000313" key="1">
    <source>
        <dbReference type="EMBL" id="RUT48570.1"/>
    </source>
</evidence>
<evidence type="ECO:0000313" key="2">
    <source>
        <dbReference type="Proteomes" id="UP000279446"/>
    </source>
</evidence>
<sequence>MEQQAVCLTDDQVATVVQRGGTTTLTILETECYDSEHGIYIPAKSISVSGKEGLLRLRSALNALDLEN</sequence>
<organism evidence="1 2">
    <name type="scientific">Paenibacillus anaericanus</name>
    <dbReference type="NCBI Taxonomy" id="170367"/>
    <lineage>
        <taxon>Bacteria</taxon>
        <taxon>Bacillati</taxon>
        <taxon>Bacillota</taxon>
        <taxon>Bacilli</taxon>
        <taxon>Bacillales</taxon>
        <taxon>Paenibacillaceae</taxon>
        <taxon>Paenibacillus</taxon>
    </lineage>
</organism>